<keyword evidence="3" id="KW-1185">Reference proteome</keyword>
<feature type="chain" id="PRO_5046619706" description="Aspartate carbamoyltransferase" evidence="1">
    <location>
        <begin position="20"/>
        <end position="163"/>
    </location>
</feature>
<reference evidence="2 3" key="1">
    <citation type="submission" date="2020-10" db="EMBL/GenBank/DDBJ databases">
        <title>Sequencing the genomes of 1000 actinobacteria strains.</title>
        <authorList>
            <person name="Klenk H.-P."/>
        </authorList>
    </citation>
    <scope>NUCLEOTIDE SEQUENCE [LARGE SCALE GENOMIC DNA]</scope>
    <source>
        <strain evidence="2 3">DSM 43748</strain>
    </source>
</reference>
<feature type="signal peptide" evidence="1">
    <location>
        <begin position="1"/>
        <end position="19"/>
    </location>
</feature>
<dbReference type="EMBL" id="JADBEF010000001">
    <property type="protein sequence ID" value="MBE1559021.1"/>
    <property type="molecule type" value="Genomic_DNA"/>
</dbReference>
<evidence type="ECO:0000313" key="3">
    <source>
        <dbReference type="Proteomes" id="UP000661607"/>
    </source>
</evidence>
<comment type="caution">
    <text evidence="2">The sequence shown here is derived from an EMBL/GenBank/DDBJ whole genome shotgun (WGS) entry which is preliminary data.</text>
</comment>
<proteinExistence type="predicted"/>
<evidence type="ECO:0000256" key="1">
    <source>
        <dbReference type="SAM" id="SignalP"/>
    </source>
</evidence>
<evidence type="ECO:0000313" key="2">
    <source>
        <dbReference type="EMBL" id="MBE1559021.1"/>
    </source>
</evidence>
<organism evidence="2 3">
    <name type="scientific">Nonomuraea africana</name>
    <dbReference type="NCBI Taxonomy" id="46171"/>
    <lineage>
        <taxon>Bacteria</taxon>
        <taxon>Bacillati</taxon>
        <taxon>Actinomycetota</taxon>
        <taxon>Actinomycetes</taxon>
        <taxon>Streptosporangiales</taxon>
        <taxon>Streptosporangiaceae</taxon>
        <taxon>Nonomuraea</taxon>
    </lineage>
</organism>
<protein>
    <recommendedName>
        <fullName evidence="4">Aspartate carbamoyltransferase</fullName>
    </recommendedName>
</protein>
<keyword evidence="1" id="KW-0732">Signal</keyword>
<accession>A0ABR9KAI1</accession>
<dbReference type="Proteomes" id="UP000661607">
    <property type="component" value="Unassembled WGS sequence"/>
</dbReference>
<gene>
    <name evidence="2" type="ORF">H4W81_001800</name>
</gene>
<dbReference type="RefSeq" id="WP_192774357.1">
    <property type="nucleotide sequence ID" value="NZ_BAAASY010000017.1"/>
</dbReference>
<name>A0ABR9KAI1_9ACTN</name>
<sequence>MTRKASMLALLVTALVAVGATVLVTQSQSSTRQAKVAAKGAQVMPFDLDRTTHQFTKNTTGGVQTVTADDPADATQIRLIREHLTEESAKFGRGDFGDPATIHGGQMPGLAELSKGYKNITLAYAETPDGARLTYTTGDKALVTALHAWFGAQVSDHGKHATH</sequence>
<evidence type="ECO:0008006" key="4">
    <source>
        <dbReference type="Google" id="ProtNLM"/>
    </source>
</evidence>